<dbReference type="PROSITE" id="PS50893">
    <property type="entry name" value="ABC_TRANSPORTER_2"/>
    <property type="match status" value="1"/>
</dbReference>
<dbReference type="Proteomes" id="UP000886741">
    <property type="component" value="Unassembled WGS sequence"/>
</dbReference>
<dbReference type="GO" id="GO:0016887">
    <property type="term" value="F:ATP hydrolysis activity"/>
    <property type="evidence" value="ECO:0007669"/>
    <property type="project" value="InterPro"/>
</dbReference>
<dbReference type="InterPro" id="IPR003439">
    <property type="entry name" value="ABC_transporter-like_ATP-bd"/>
</dbReference>
<dbReference type="InterPro" id="IPR050319">
    <property type="entry name" value="ABC_transp_ATP-bind"/>
</dbReference>
<evidence type="ECO:0000313" key="6">
    <source>
        <dbReference type="EMBL" id="HIS65540.1"/>
    </source>
</evidence>
<reference evidence="6" key="2">
    <citation type="journal article" date="2021" name="PeerJ">
        <title>Extensive microbial diversity within the chicken gut microbiome revealed by metagenomics and culture.</title>
        <authorList>
            <person name="Gilroy R."/>
            <person name="Ravi A."/>
            <person name="Getino M."/>
            <person name="Pursley I."/>
            <person name="Horton D.L."/>
            <person name="Alikhan N.F."/>
            <person name="Baker D."/>
            <person name="Gharbi K."/>
            <person name="Hall N."/>
            <person name="Watson M."/>
            <person name="Adriaenssens E.M."/>
            <person name="Foster-Nyarko E."/>
            <person name="Jarju S."/>
            <person name="Secka A."/>
            <person name="Antonio M."/>
            <person name="Oren A."/>
            <person name="Chaudhuri R.R."/>
            <person name="La Ragione R."/>
            <person name="Hildebrand F."/>
            <person name="Pallen M.J."/>
        </authorList>
    </citation>
    <scope>NUCLEOTIDE SEQUENCE</scope>
    <source>
        <strain evidence="6">ChiBcec16-1751</strain>
    </source>
</reference>
<keyword evidence="3" id="KW-0547">Nucleotide-binding</keyword>
<evidence type="ECO:0000256" key="4">
    <source>
        <dbReference type="ARBA" id="ARBA00022840"/>
    </source>
</evidence>
<keyword evidence="4 6" id="KW-0067">ATP-binding</keyword>
<evidence type="ECO:0000313" key="7">
    <source>
        <dbReference type="Proteomes" id="UP000886741"/>
    </source>
</evidence>
<name>A0A9D1FAS2_9FIRM</name>
<comment type="similarity">
    <text evidence="1">Belongs to the ABC transporter superfamily.</text>
</comment>
<dbReference type="InterPro" id="IPR003593">
    <property type="entry name" value="AAA+_ATPase"/>
</dbReference>
<evidence type="ECO:0000256" key="2">
    <source>
        <dbReference type="ARBA" id="ARBA00022448"/>
    </source>
</evidence>
<evidence type="ECO:0000256" key="1">
    <source>
        <dbReference type="ARBA" id="ARBA00005417"/>
    </source>
</evidence>
<comment type="caution">
    <text evidence="6">The sequence shown here is derived from an EMBL/GenBank/DDBJ whole genome shotgun (WGS) entry which is preliminary data.</text>
</comment>
<dbReference type="InterPro" id="IPR017871">
    <property type="entry name" value="ABC_transporter-like_CS"/>
</dbReference>
<dbReference type="AlphaFoldDB" id="A0A9D1FAS2"/>
<reference evidence="6" key="1">
    <citation type="submission" date="2020-10" db="EMBL/GenBank/DDBJ databases">
        <authorList>
            <person name="Gilroy R."/>
        </authorList>
    </citation>
    <scope>NUCLEOTIDE SEQUENCE</scope>
    <source>
        <strain evidence="6">ChiBcec16-1751</strain>
    </source>
</reference>
<dbReference type="SMART" id="SM00382">
    <property type="entry name" value="AAA"/>
    <property type="match status" value="1"/>
</dbReference>
<proteinExistence type="inferred from homology"/>
<evidence type="ECO:0000259" key="5">
    <source>
        <dbReference type="PROSITE" id="PS50893"/>
    </source>
</evidence>
<dbReference type="PROSITE" id="PS00211">
    <property type="entry name" value="ABC_TRANSPORTER_1"/>
    <property type="match status" value="1"/>
</dbReference>
<dbReference type="Gene3D" id="3.40.50.300">
    <property type="entry name" value="P-loop containing nucleotide triphosphate hydrolases"/>
    <property type="match status" value="1"/>
</dbReference>
<gene>
    <name evidence="6" type="ORF">IAA83_09255</name>
</gene>
<dbReference type="CDD" id="cd03257">
    <property type="entry name" value="ABC_NikE_OppD_transporters"/>
    <property type="match status" value="1"/>
</dbReference>
<evidence type="ECO:0000256" key="3">
    <source>
        <dbReference type="ARBA" id="ARBA00022741"/>
    </source>
</evidence>
<dbReference type="InterPro" id="IPR027417">
    <property type="entry name" value="P-loop_NTPase"/>
</dbReference>
<sequence>MTPLLEARDVCRTFRRGRQTVTALDHVSLTLSPGEALGVVGQSGSGKTTLLRALAGLLPVSSGQVLLEGKPLETMPRRAVWQSMQMVFQMPQDSFDPRQTLGGAIGEALVNYGVPRNRAAEETASLLERCGLPPELASRYPHEVSGGQCQRAAIARALAPQPRLLLCDEATASLDVTVQAQIMELLNELRQQGMAFVFVSHDLSLVQQFCNRVLVLRGGVVEELGDTDQVLLQPRSPYTQGLVEASF</sequence>
<protein>
    <submittedName>
        <fullName evidence="6">ABC transporter ATP-binding protein</fullName>
    </submittedName>
</protein>
<dbReference type="SUPFAM" id="SSF52540">
    <property type="entry name" value="P-loop containing nucleoside triphosphate hydrolases"/>
    <property type="match status" value="1"/>
</dbReference>
<keyword evidence="2" id="KW-0813">Transport</keyword>
<organism evidence="6 7">
    <name type="scientific">Candidatus Avoscillospira avistercoris</name>
    <dbReference type="NCBI Taxonomy" id="2840707"/>
    <lineage>
        <taxon>Bacteria</taxon>
        <taxon>Bacillati</taxon>
        <taxon>Bacillota</taxon>
        <taxon>Clostridia</taxon>
        <taxon>Eubacteriales</taxon>
        <taxon>Oscillospiraceae</taxon>
        <taxon>Oscillospiraceae incertae sedis</taxon>
        <taxon>Candidatus Avoscillospira</taxon>
    </lineage>
</organism>
<dbReference type="EMBL" id="DVJJ01000143">
    <property type="protein sequence ID" value="HIS65540.1"/>
    <property type="molecule type" value="Genomic_DNA"/>
</dbReference>
<feature type="domain" description="ABC transporter" evidence="5">
    <location>
        <begin position="5"/>
        <end position="243"/>
    </location>
</feature>
<dbReference type="GO" id="GO:0005524">
    <property type="term" value="F:ATP binding"/>
    <property type="evidence" value="ECO:0007669"/>
    <property type="project" value="UniProtKB-KW"/>
</dbReference>
<accession>A0A9D1FAS2</accession>
<dbReference type="PANTHER" id="PTHR43776">
    <property type="entry name" value="TRANSPORT ATP-BINDING PROTEIN"/>
    <property type="match status" value="1"/>
</dbReference>
<dbReference type="Pfam" id="PF00005">
    <property type="entry name" value="ABC_tran"/>
    <property type="match status" value="1"/>
</dbReference>
<dbReference type="GO" id="GO:0055085">
    <property type="term" value="P:transmembrane transport"/>
    <property type="evidence" value="ECO:0007669"/>
    <property type="project" value="UniProtKB-ARBA"/>
</dbReference>
<dbReference type="PANTHER" id="PTHR43776:SF7">
    <property type="entry name" value="D,D-DIPEPTIDE TRANSPORT ATP-BINDING PROTEIN DDPF-RELATED"/>
    <property type="match status" value="1"/>
</dbReference>